<gene>
    <name evidence="3" type="ORF">SAMN06265374_1973</name>
</gene>
<feature type="domain" description="BioF2-like acetyltransferase" evidence="2">
    <location>
        <begin position="201"/>
        <end position="349"/>
    </location>
</feature>
<reference evidence="3 4" key="1">
    <citation type="submission" date="2017-05" db="EMBL/GenBank/DDBJ databases">
        <authorList>
            <person name="Varghese N."/>
            <person name="Submissions S."/>
        </authorList>
    </citation>
    <scope>NUCLEOTIDE SEQUENCE [LARGE SCALE GENOMIC DNA]</scope>
    <source>
        <strain evidence="3 4">DSM 15949</strain>
    </source>
</reference>
<evidence type="ECO:0000256" key="1">
    <source>
        <dbReference type="SAM" id="MobiDB-lite"/>
    </source>
</evidence>
<proteinExistence type="predicted"/>
<keyword evidence="4" id="KW-1185">Reference proteome</keyword>
<dbReference type="InterPro" id="IPR016181">
    <property type="entry name" value="Acyl_CoA_acyltransferase"/>
</dbReference>
<sequence length="406" mass="45214">MQPSPSIIDPKLDKDTRPPFSPAKTTVPSGLQNFELIVFPSFNDVPHGWQQFIVASSRNPYQSLEWTTAWSETAGASRGMVPVLAAVACAGKPLAFLPFSLKSRLGIKELSCLGHEDGNHYQGIWDEDALPAFDRQAVLDILSRLAKEVRADLISLQNVPDVLLGRPHPLVLERSTVSPNPVFARDLPTDFEQFFKETHTKSARKNLLRKERHLAASGDLKIIKASSLEDMDAGLAAFLDQRAIRARETGIPNAFGTAPSQRFLGQLAGLEGAPRSMDIWWLETNGVIRATYLCHEHRGCLYAYSNSVAHDETLPHSPGLVLLKQLVAYACASKHLHRLDLGLGQERYKAGWAEPVTLKNSVLPITLRGQAWAWIELQKIRLKASIRSSAVLWLMIRRLRKWRNGS</sequence>
<accession>A0ABY1NV48</accession>
<dbReference type="Proteomes" id="UP001157914">
    <property type="component" value="Unassembled WGS sequence"/>
</dbReference>
<evidence type="ECO:0000313" key="3">
    <source>
        <dbReference type="EMBL" id="SMP18918.1"/>
    </source>
</evidence>
<name>A0ABY1NV48_9HYPH</name>
<organism evidence="3 4">
    <name type="scientific">Roseibium denhamense</name>
    <dbReference type="NCBI Taxonomy" id="76305"/>
    <lineage>
        <taxon>Bacteria</taxon>
        <taxon>Pseudomonadati</taxon>
        <taxon>Pseudomonadota</taxon>
        <taxon>Alphaproteobacteria</taxon>
        <taxon>Hyphomicrobiales</taxon>
        <taxon>Stappiaceae</taxon>
        <taxon>Roseibium</taxon>
    </lineage>
</organism>
<evidence type="ECO:0000313" key="4">
    <source>
        <dbReference type="Proteomes" id="UP001157914"/>
    </source>
</evidence>
<evidence type="ECO:0000259" key="2">
    <source>
        <dbReference type="Pfam" id="PF13480"/>
    </source>
</evidence>
<protein>
    <submittedName>
        <fullName evidence="3">Acetyltransferase involved in cellulose biosynthesis, CelD/BcsL family</fullName>
    </submittedName>
</protein>
<dbReference type="Pfam" id="PF13480">
    <property type="entry name" value="Acetyltransf_6"/>
    <property type="match status" value="1"/>
</dbReference>
<comment type="caution">
    <text evidence="3">The sequence shown here is derived from an EMBL/GenBank/DDBJ whole genome shotgun (WGS) entry which is preliminary data.</text>
</comment>
<feature type="region of interest" description="Disordered" evidence="1">
    <location>
        <begin position="1"/>
        <end position="25"/>
    </location>
</feature>
<dbReference type="InterPro" id="IPR038740">
    <property type="entry name" value="BioF2-like_GNAT_dom"/>
</dbReference>
<dbReference type="EMBL" id="FXTT01000002">
    <property type="protein sequence ID" value="SMP18918.1"/>
    <property type="molecule type" value="Genomic_DNA"/>
</dbReference>
<dbReference type="SUPFAM" id="SSF55729">
    <property type="entry name" value="Acyl-CoA N-acyltransferases (Nat)"/>
    <property type="match status" value="1"/>
</dbReference>